<sequence>MFIGVNMGPKRIVIDTDPGVDDAHAILFLLDADKLNMVKIEAIIVTKGNTTVENGCRNVIRLLKMKNRMDIPIYKGASYALLSNEVAASTYFGDDGMADAEYDEEPDLSIVNKKPGSLALLELVEQNPHELSLLCLAPLTNIALAAGLNGDFFENVKEVFIMGGNWRGQGNETECAEFNFHYDPEAAYMVLQKLRCPTTILPNETCMAARIDTSWRFETLINDSIDLTFMTMLERKFFKLRDIEAWTPYDLFSVLLILYPEVVVRSAEYNVTVELHGRFTRGQMILDHLRNRTSNVNIVQRIDKERVMQILLNWYHIYPNE</sequence>
<evidence type="ECO:0000313" key="3">
    <source>
        <dbReference type="EMBL" id="JAV92241.1"/>
    </source>
</evidence>
<dbReference type="InterPro" id="IPR052775">
    <property type="entry name" value="IUN_hydrolase"/>
</dbReference>
<name>A0A1Y1N2V7_PHOPY</name>
<reference evidence="4" key="3">
    <citation type="submission" date="2019-08" db="EMBL/GenBank/DDBJ databases">
        <authorList>
            <consortium name="Photinus pyralis genome working group"/>
            <person name="Fallon T.R."/>
            <person name="Sander Lower S.E."/>
            <person name="Weng J.-K."/>
        </authorList>
    </citation>
    <scope>NUCLEOTIDE SEQUENCE</scope>
    <source>
        <strain evidence="4">1611_PpyrPB1</strain>
        <tissue evidence="4">Whole body</tissue>
    </source>
</reference>
<gene>
    <name evidence="4" type="ORF">PPYR_09009</name>
</gene>
<evidence type="ECO:0000313" key="4">
    <source>
        <dbReference type="EMBL" id="KAB0798016.1"/>
    </source>
</evidence>
<comment type="similarity">
    <text evidence="1">Belongs to the IUNH family.</text>
</comment>
<proteinExistence type="inferred from homology"/>
<dbReference type="EMBL" id="VVIM01000006">
    <property type="protein sequence ID" value="KAB0798016.1"/>
    <property type="molecule type" value="Genomic_DNA"/>
</dbReference>
<dbReference type="InterPro" id="IPR036452">
    <property type="entry name" value="Ribo_hydro-like"/>
</dbReference>
<reference evidence="4 5" key="2">
    <citation type="journal article" date="2018" name="Elife">
        <title>Firefly genomes illuminate parallel origins of bioluminescence in beetles.</title>
        <authorList>
            <person name="Fallon T.R."/>
            <person name="Lower S.E."/>
            <person name="Chang C.H."/>
            <person name="Bessho-Uehara M."/>
            <person name="Martin G.J."/>
            <person name="Bewick A.J."/>
            <person name="Behringer M."/>
            <person name="Debat H.J."/>
            <person name="Wong I."/>
            <person name="Day J.C."/>
            <person name="Suvorov A."/>
            <person name="Silva C.J."/>
            <person name="Stanger-Hall K.F."/>
            <person name="Hall D.W."/>
            <person name="Schmitz R.J."/>
            <person name="Nelson D.R."/>
            <person name="Lewis S.M."/>
            <person name="Shigenobu S."/>
            <person name="Bybee S.M."/>
            <person name="Larracuente A.M."/>
            <person name="Oba Y."/>
            <person name="Weng J.K."/>
        </authorList>
    </citation>
    <scope>NUCLEOTIDE SEQUENCE [LARGE SCALE GENOMIC DNA]</scope>
    <source>
        <strain evidence="4">1611_PpyrPB1</strain>
        <tissue evidence="4">Whole body</tissue>
    </source>
</reference>
<reference evidence="3" key="1">
    <citation type="journal article" date="2016" name="Sci. Rep.">
        <title>Molecular characterization of firefly nuptial gifts: a multi-omics approach sheds light on postcopulatory sexual selection.</title>
        <authorList>
            <person name="Al-Wathiqui N."/>
            <person name="Fallon T.R."/>
            <person name="South A."/>
            <person name="Weng J.K."/>
            <person name="Lewis S.M."/>
        </authorList>
    </citation>
    <scope>NUCLEOTIDE SEQUENCE</scope>
</reference>
<evidence type="ECO:0000256" key="1">
    <source>
        <dbReference type="ARBA" id="ARBA00009176"/>
    </source>
</evidence>
<dbReference type="SUPFAM" id="SSF53590">
    <property type="entry name" value="Nucleoside hydrolase"/>
    <property type="match status" value="1"/>
</dbReference>
<dbReference type="EMBL" id="GEZM01013971">
    <property type="protein sequence ID" value="JAV92241.1"/>
    <property type="molecule type" value="Transcribed_RNA"/>
</dbReference>
<organism evidence="3">
    <name type="scientific">Photinus pyralis</name>
    <name type="common">Common eastern firefly</name>
    <name type="synonym">Lampyris pyralis</name>
    <dbReference type="NCBI Taxonomy" id="7054"/>
    <lineage>
        <taxon>Eukaryota</taxon>
        <taxon>Metazoa</taxon>
        <taxon>Ecdysozoa</taxon>
        <taxon>Arthropoda</taxon>
        <taxon>Hexapoda</taxon>
        <taxon>Insecta</taxon>
        <taxon>Pterygota</taxon>
        <taxon>Neoptera</taxon>
        <taxon>Endopterygota</taxon>
        <taxon>Coleoptera</taxon>
        <taxon>Polyphaga</taxon>
        <taxon>Elateriformia</taxon>
        <taxon>Elateroidea</taxon>
        <taxon>Lampyridae</taxon>
        <taxon>Lampyrinae</taxon>
        <taxon>Photinus</taxon>
    </lineage>
</organism>
<protein>
    <recommendedName>
        <fullName evidence="2">Inosine/uridine-preferring nucleoside hydrolase domain-containing protein</fullName>
    </recommendedName>
</protein>
<feature type="domain" description="Inosine/uridine-preferring nucleoside hydrolase" evidence="2">
    <location>
        <begin position="12"/>
        <end position="308"/>
    </location>
</feature>
<dbReference type="PANTHER" id="PTHR46190">
    <property type="entry name" value="SI:CH211-201H21.5-RELATED"/>
    <property type="match status" value="1"/>
</dbReference>
<dbReference type="PANTHER" id="PTHR46190:SF1">
    <property type="entry name" value="SI:CH211-201H21.5"/>
    <property type="match status" value="1"/>
</dbReference>
<dbReference type="AlphaFoldDB" id="A0A1Y1N2V7"/>
<keyword evidence="5" id="KW-1185">Reference proteome</keyword>
<dbReference type="GO" id="GO:0016799">
    <property type="term" value="F:hydrolase activity, hydrolyzing N-glycosyl compounds"/>
    <property type="evidence" value="ECO:0007669"/>
    <property type="project" value="InterPro"/>
</dbReference>
<evidence type="ECO:0000259" key="2">
    <source>
        <dbReference type="Pfam" id="PF01156"/>
    </source>
</evidence>
<accession>A0A1Y1N2V7</accession>
<dbReference type="OrthoDB" id="432381at2759"/>
<dbReference type="Gene3D" id="3.90.245.10">
    <property type="entry name" value="Ribonucleoside hydrolase-like"/>
    <property type="match status" value="1"/>
</dbReference>
<dbReference type="InterPro" id="IPR001910">
    <property type="entry name" value="Inosine/uridine_hydrolase_dom"/>
</dbReference>
<dbReference type="Proteomes" id="UP000327044">
    <property type="component" value="Unassembled WGS sequence"/>
</dbReference>
<dbReference type="FunCoup" id="A0A1Y1N2V7">
    <property type="interactions" value="35"/>
</dbReference>
<dbReference type="InParanoid" id="A0A1Y1N2V7"/>
<evidence type="ECO:0000313" key="5">
    <source>
        <dbReference type="Proteomes" id="UP000327044"/>
    </source>
</evidence>
<dbReference type="Pfam" id="PF01156">
    <property type="entry name" value="IU_nuc_hydro"/>
    <property type="match status" value="1"/>
</dbReference>
<dbReference type="CDD" id="cd02649">
    <property type="entry name" value="nuc_hydro_CeIAG"/>
    <property type="match status" value="1"/>
</dbReference>